<dbReference type="GO" id="GO:0000725">
    <property type="term" value="P:recombinational repair"/>
    <property type="evidence" value="ECO:0007669"/>
    <property type="project" value="TreeGrafter"/>
</dbReference>
<dbReference type="PANTHER" id="PTHR11070:SF2">
    <property type="entry name" value="ATP-DEPENDENT DNA HELICASE SRS2"/>
    <property type="match status" value="1"/>
</dbReference>
<dbReference type="PROSITE" id="PS51198">
    <property type="entry name" value="UVRD_HELICASE_ATP_BIND"/>
    <property type="match status" value="1"/>
</dbReference>
<feature type="domain" description="UvrD-like helicase C-terminal" evidence="13">
    <location>
        <begin position="334"/>
        <end position="618"/>
    </location>
</feature>
<evidence type="ECO:0000256" key="9">
    <source>
        <dbReference type="ARBA" id="ARBA00034808"/>
    </source>
</evidence>
<name>A0A4R5NEP4_9LACO</name>
<evidence type="ECO:0000256" key="7">
    <source>
        <dbReference type="ARBA" id="ARBA00023235"/>
    </source>
</evidence>
<dbReference type="AlphaFoldDB" id="A0A4R5NEP4"/>
<dbReference type="PROSITE" id="PS51217">
    <property type="entry name" value="UVRD_HELICASE_CTER"/>
    <property type="match status" value="1"/>
</dbReference>
<sequence>MDTQTTATTEQIIRLMESGLGLTFSQEQKQILMNDFEKPLLVNACAGSGKTTIVILMILVAISKGLVDSSEVLGVTFSNRSRLDMDKRYDKYIKELSDVGLNMRDTQPLFSTFHALFLHLLMTNDEYKNIEVLQSPSYFTRQLKTKITHPSDVCSINETLNQIFTLNNYMINQDLTEDCIYPIGYGNMNDEEVFEALSQCTRQEHEIGFYQDYIEVVTYYQELKIQNGLVDFNDMKILLLQSMKDKKYLKQYQDVMKQFKLVIIDEFQDIDKLQWKIISKLLSSETMSRLVVVGDDDQSVYSFRGSNPKYIMNYCELMPNAQTLNLSTNYRTGGKILCAAIPGITLNSIRLEKSLQAFNSEKGTIFTYEPNNSEEYGILKHLAEQVNDSSIDNKEIAVLVRYNASRTIAADWLANHNIYANINNKSLVLQRNRYYKIIVETMRALWNNNYKYFYNQSSRIGFKKYTAHIDEVKKRYGKKRIVKLSKYLTLTQDSMNSLTSTELDEYGFEFDSAVIEEFNDIQNMKNEGPENAEIPVDLFISARRLTVRYFNFMTSRKFISIKELNKLFSYLAEELSMYKNPDDFFKHEDYKESILTKKEEVAKQQNQVQFLSLHQSKGLEFKYVYLYDLSDKEVHQGSLDINKFYRPDISFDNFVDIFSKRILFFRERTDKAFNSAMIEEYSDLVHEKSFDPRNFEESLNNKRVIQLMYNLYKAAKKYSAFIEEERRLLYVGVTRAKAELNVELIGNANPLLFELNLPKPRQN</sequence>
<evidence type="ECO:0000256" key="8">
    <source>
        <dbReference type="ARBA" id="ARBA00034617"/>
    </source>
</evidence>
<evidence type="ECO:0000259" key="12">
    <source>
        <dbReference type="PROSITE" id="PS51198"/>
    </source>
</evidence>
<dbReference type="GO" id="GO:0005524">
    <property type="term" value="F:ATP binding"/>
    <property type="evidence" value="ECO:0007669"/>
    <property type="project" value="UniProtKB-UniRule"/>
</dbReference>
<organism evidence="14 15">
    <name type="scientific">Companilactobacillus farciminis</name>
    <dbReference type="NCBI Taxonomy" id="1612"/>
    <lineage>
        <taxon>Bacteria</taxon>
        <taxon>Bacillati</taxon>
        <taxon>Bacillota</taxon>
        <taxon>Bacilli</taxon>
        <taxon>Lactobacillales</taxon>
        <taxon>Lactobacillaceae</taxon>
        <taxon>Companilactobacillus</taxon>
    </lineage>
</organism>
<keyword evidence="6" id="KW-0238">DNA-binding</keyword>
<dbReference type="Pfam" id="PF13361">
    <property type="entry name" value="UvrD_C"/>
    <property type="match status" value="1"/>
</dbReference>
<dbReference type="EMBL" id="PUFN01000017">
    <property type="protein sequence ID" value="TDG72211.1"/>
    <property type="molecule type" value="Genomic_DNA"/>
</dbReference>
<dbReference type="EC" id="5.6.2.4" evidence="9"/>
<evidence type="ECO:0000313" key="15">
    <source>
        <dbReference type="Proteomes" id="UP000295257"/>
    </source>
</evidence>
<evidence type="ECO:0000256" key="5">
    <source>
        <dbReference type="ARBA" id="ARBA00022840"/>
    </source>
</evidence>
<comment type="catalytic activity">
    <reaction evidence="10">
        <text>ATP + H2O = ADP + phosphate + H(+)</text>
        <dbReference type="Rhea" id="RHEA:13065"/>
        <dbReference type="ChEBI" id="CHEBI:15377"/>
        <dbReference type="ChEBI" id="CHEBI:15378"/>
        <dbReference type="ChEBI" id="CHEBI:30616"/>
        <dbReference type="ChEBI" id="CHEBI:43474"/>
        <dbReference type="ChEBI" id="CHEBI:456216"/>
        <dbReference type="EC" id="5.6.2.4"/>
    </reaction>
</comment>
<reference evidence="14 15" key="1">
    <citation type="journal article" date="2019" name="Appl. Microbiol. Biotechnol.">
        <title>Uncovering carbohydrate metabolism through a genotype-phenotype association study of 56 lactic acid bacteria genomes.</title>
        <authorList>
            <person name="Buron-Moles G."/>
            <person name="Chailyan A."/>
            <person name="Dolejs I."/>
            <person name="Forster J."/>
            <person name="Miks M.H."/>
        </authorList>
    </citation>
    <scope>NUCLEOTIDE SEQUENCE [LARGE SCALE GENOMIC DNA]</scope>
    <source>
        <strain evidence="14 15">ATCC 29644</strain>
    </source>
</reference>
<protein>
    <recommendedName>
        <fullName evidence="9">DNA 3'-5' helicase</fullName>
        <ecNumber evidence="9">5.6.2.4</ecNumber>
    </recommendedName>
</protein>
<dbReference type="PANTHER" id="PTHR11070">
    <property type="entry name" value="UVRD / RECB / PCRA DNA HELICASE FAMILY MEMBER"/>
    <property type="match status" value="1"/>
</dbReference>
<keyword evidence="3 11" id="KW-0378">Hydrolase</keyword>
<dbReference type="GO" id="GO:0043138">
    <property type="term" value="F:3'-5' DNA helicase activity"/>
    <property type="evidence" value="ECO:0007669"/>
    <property type="project" value="UniProtKB-EC"/>
</dbReference>
<keyword evidence="2 11" id="KW-0547">Nucleotide-binding</keyword>
<dbReference type="CDD" id="cd17932">
    <property type="entry name" value="DEXQc_UvrD"/>
    <property type="match status" value="1"/>
</dbReference>
<evidence type="ECO:0000256" key="3">
    <source>
        <dbReference type="ARBA" id="ARBA00022801"/>
    </source>
</evidence>
<dbReference type="InterPro" id="IPR013986">
    <property type="entry name" value="DExx_box_DNA_helicase_dom_sf"/>
</dbReference>
<evidence type="ECO:0000256" key="11">
    <source>
        <dbReference type="PROSITE-ProRule" id="PRU00560"/>
    </source>
</evidence>
<dbReference type="Pfam" id="PF00580">
    <property type="entry name" value="UvrD-helicase"/>
    <property type="match status" value="1"/>
</dbReference>
<keyword evidence="15" id="KW-1185">Reference proteome</keyword>
<evidence type="ECO:0000256" key="10">
    <source>
        <dbReference type="ARBA" id="ARBA00048988"/>
    </source>
</evidence>
<comment type="caution">
    <text evidence="14">The sequence shown here is derived from an EMBL/GenBank/DDBJ whole genome shotgun (WGS) entry which is preliminary data.</text>
</comment>
<accession>A0A4R5NEP4</accession>
<keyword evidence="5 11" id="KW-0067">ATP-binding</keyword>
<evidence type="ECO:0000256" key="6">
    <source>
        <dbReference type="ARBA" id="ARBA00023125"/>
    </source>
</evidence>
<dbReference type="Proteomes" id="UP000295257">
    <property type="component" value="Unassembled WGS sequence"/>
</dbReference>
<evidence type="ECO:0000256" key="4">
    <source>
        <dbReference type="ARBA" id="ARBA00022806"/>
    </source>
</evidence>
<dbReference type="SUPFAM" id="SSF52540">
    <property type="entry name" value="P-loop containing nucleoside triphosphate hydrolases"/>
    <property type="match status" value="1"/>
</dbReference>
<dbReference type="InterPro" id="IPR014016">
    <property type="entry name" value="UvrD-like_ATP-bd"/>
</dbReference>
<keyword evidence="4 11" id="KW-0347">Helicase</keyword>
<evidence type="ECO:0000259" key="13">
    <source>
        <dbReference type="PROSITE" id="PS51217"/>
    </source>
</evidence>
<dbReference type="InterPro" id="IPR027417">
    <property type="entry name" value="P-loop_NTPase"/>
</dbReference>
<dbReference type="GO" id="GO:0003677">
    <property type="term" value="F:DNA binding"/>
    <property type="evidence" value="ECO:0007669"/>
    <property type="project" value="UniProtKB-KW"/>
</dbReference>
<gene>
    <name evidence="14" type="ORF">C5L30_001022</name>
</gene>
<comment type="catalytic activity">
    <reaction evidence="8">
        <text>Couples ATP hydrolysis with the unwinding of duplex DNA by translocating in the 3'-5' direction.</text>
        <dbReference type="EC" id="5.6.2.4"/>
    </reaction>
</comment>
<comment type="similarity">
    <text evidence="1">Belongs to the helicase family. UvrD subfamily.</text>
</comment>
<feature type="domain" description="UvrD-like helicase ATP-binding" evidence="12">
    <location>
        <begin position="23"/>
        <end position="333"/>
    </location>
</feature>
<dbReference type="GO" id="GO:0016887">
    <property type="term" value="F:ATP hydrolysis activity"/>
    <property type="evidence" value="ECO:0007669"/>
    <property type="project" value="RHEA"/>
</dbReference>
<dbReference type="InterPro" id="IPR000212">
    <property type="entry name" value="DNA_helicase_UvrD/REP"/>
</dbReference>
<dbReference type="OrthoDB" id="9810135at2"/>
<evidence type="ECO:0000313" key="14">
    <source>
        <dbReference type="EMBL" id="TDG72211.1"/>
    </source>
</evidence>
<keyword evidence="7" id="KW-0413">Isomerase</keyword>
<dbReference type="Gene3D" id="3.40.50.300">
    <property type="entry name" value="P-loop containing nucleotide triphosphate hydrolases"/>
    <property type="match status" value="3"/>
</dbReference>
<evidence type="ECO:0000256" key="2">
    <source>
        <dbReference type="ARBA" id="ARBA00022741"/>
    </source>
</evidence>
<dbReference type="InterPro" id="IPR014017">
    <property type="entry name" value="DNA_helicase_UvrD-like_C"/>
</dbReference>
<dbReference type="Gene3D" id="1.10.10.160">
    <property type="match status" value="1"/>
</dbReference>
<evidence type="ECO:0000256" key="1">
    <source>
        <dbReference type="ARBA" id="ARBA00009922"/>
    </source>
</evidence>
<dbReference type="RefSeq" id="WP_056945138.1">
    <property type="nucleotide sequence ID" value="NZ_PUFN01000017.1"/>
</dbReference>
<proteinExistence type="inferred from homology"/>
<feature type="binding site" evidence="11">
    <location>
        <begin position="44"/>
        <end position="51"/>
    </location>
    <ligand>
        <name>ATP</name>
        <dbReference type="ChEBI" id="CHEBI:30616"/>
    </ligand>
</feature>
<dbReference type="Gene3D" id="1.10.486.10">
    <property type="entry name" value="PCRA, domain 4"/>
    <property type="match status" value="1"/>
</dbReference>